<dbReference type="InterPro" id="IPR015422">
    <property type="entry name" value="PyrdxlP-dep_Trfase_small"/>
</dbReference>
<evidence type="ECO:0000313" key="5">
    <source>
        <dbReference type="EMBL" id="BDR59277.1"/>
    </source>
</evidence>
<comment type="cofactor">
    <cofactor evidence="1">
        <name>pyridoxal 5'-phosphate</name>
        <dbReference type="ChEBI" id="CHEBI:597326"/>
    </cofactor>
</comment>
<evidence type="ECO:0000256" key="2">
    <source>
        <dbReference type="ARBA" id="ARBA00006966"/>
    </source>
</evidence>
<dbReference type="InterPro" id="IPR015424">
    <property type="entry name" value="PyrdxlP-dep_Trfase"/>
</dbReference>
<dbReference type="Gene3D" id="3.90.1150.10">
    <property type="entry name" value="Aspartate Aminotransferase, domain 1"/>
    <property type="match status" value="1"/>
</dbReference>
<sequence>MISFENDYSEGAHPQVLERLVATNMVQEPGYGSDEYSKQAAQKIREVIECPEAQIRFLVGGTQTNQVVIDSLLTKYEGVIAAETGHVSVHEAGAIEYSGHKVLTIPATDGKISAQAVDDYCQTFYDDANHDHMVFPGMVYISYPTEYGTLYSKDELTRLAEVCHKYEMPLYIDGARLGYGLVSEESDLTIAELAKLCDVFYIGGTKVGALCGEAVVFTKNNEPKHFLTQIKQHGALLAKGRLIGVQFLELFSNNLYFDISRHAVELALKLKAGFQARGYQMYLDSPTNQQFVVLTKTKAAELAQKVRFSPWEDLDAEHQVVRFATSWATTAKNVATLLELI</sequence>
<dbReference type="KEGG" id="xap:XA3_17180"/>
<organism evidence="5 6">
    <name type="scientific">Xylocopilactobacillus apicola</name>
    <dbReference type="NCBI Taxonomy" id="2932184"/>
    <lineage>
        <taxon>Bacteria</taxon>
        <taxon>Bacillati</taxon>
        <taxon>Bacillota</taxon>
        <taxon>Bacilli</taxon>
        <taxon>Lactobacillales</taxon>
        <taxon>Lactobacillaceae</taxon>
        <taxon>Xylocopilactobacillus</taxon>
    </lineage>
</organism>
<dbReference type="AlphaFoldDB" id="A0AAU9DQ01"/>
<reference evidence="5 6" key="1">
    <citation type="journal article" date="2023" name="Microbiol. Spectr.">
        <title>Symbiosis of Carpenter Bees with Uncharacterized Lactic Acid Bacteria Showing NAD Auxotrophy.</title>
        <authorList>
            <person name="Kawasaki S."/>
            <person name="Ozawa K."/>
            <person name="Mori T."/>
            <person name="Yamamoto A."/>
            <person name="Ito M."/>
            <person name="Ohkuma M."/>
            <person name="Sakamoto M."/>
            <person name="Matsutani M."/>
        </authorList>
    </citation>
    <scope>NUCLEOTIDE SEQUENCE [LARGE SCALE GENOMIC DNA]</scope>
    <source>
        <strain evidence="5 6">XA3</strain>
    </source>
</reference>
<evidence type="ECO:0000313" key="6">
    <source>
        <dbReference type="Proteomes" id="UP001321861"/>
    </source>
</evidence>
<proteinExistence type="inferred from homology"/>
<dbReference type="EMBL" id="AP026802">
    <property type="protein sequence ID" value="BDR59277.1"/>
    <property type="molecule type" value="Genomic_DNA"/>
</dbReference>
<name>A0AAU9DQ01_9LACO</name>
<dbReference type="InterPro" id="IPR001597">
    <property type="entry name" value="ArAA_b-elim_lyase/Thr_aldolase"/>
</dbReference>
<evidence type="ECO:0000259" key="4">
    <source>
        <dbReference type="Pfam" id="PF01212"/>
    </source>
</evidence>
<dbReference type="Pfam" id="PF01212">
    <property type="entry name" value="Beta_elim_lyase"/>
    <property type="match status" value="1"/>
</dbReference>
<dbReference type="GO" id="GO:0006520">
    <property type="term" value="P:amino acid metabolic process"/>
    <property type="evidence" value="ECO:0007669"/>
    <property type="project" value="InterPro"/>
</dbReference>
<dbReference type="PANTHER" id="PTHR48097:SF5">
    <property type="entry name" value="LOW SPECIFICITY L-THREONINE ALDOLASE"/>
    <property type="match status" value="1"/>
</dbReference>
<protein>
    <submittedName>
        <fullName evidence="5">Low specificity L-threonine aldolase</fullName>
    </submittedName>
</protein>
<dbReference type="RefSeq" id="WP_317635080.1">
    <property type="nucleotide sequence ID" value="NZ_AP026802.1"/>
</dbReference>
<dbReference type="PANTHER" id="PTHR48097">
    <property type="entry name" value="L-THREONINE ALDOLASE-RELATED"/>
    <property type="match status" value="1"/>
</dbReference>
<evidence type="ECO:0000256" key="1">
    <source>
        <dbReference type="ARBA" id="ARBA00001933"/>
    </source>
</evidence>
<dbReference type="Proteomes" id="UP001321861">
    <property type="component" value="Chromosome"/>
</dbReference>
<keyword evidence="3" id="KW-0663">Pyridoxal phosphate</keyword>
<comment type="similarity">
    <text evidence="2">Belongs to the threonine aldolase family.</text>
</comment>
<evidence type="ECO:0000256" key="3">
    <source>
        <dbReference type="ARBA" id="ARBA00022898"/>
    </source>
</evidence>
<keyword evidence="6" id="KW-1185">Reference proteome</keyword>
<feature type="domain" description="Aromatic amino acid beta-eliminating lyase/threonine aldolase" evidence="4">
    <location>
        <begin position="15"/>
        <end position="245"/>
    </location>
</feature>
<dbReference type="GO" id="GO:0016829">
    <property type="term" value="F:lyase activity"/>
    <property type="evidence" value="ECO:0007669"/>
    <property type="project" value="InterPro"/>
</dbReference>
<accession>A0AAU9DQ01</accession>
<gene>
    <name evidence="5" type="ORF">XA3_17180</name>
</gene>
<dbReference type="SUPFAM" id="SSF53383">
    <property type="entry name" value="PLP-dependent transferases"/>
    <property type="match status" value="1"/>
</dbReference>
<dbReference type="InterPro" id="IPR015421">
    <property type="entry name" value="PyrdxlP-dep_Trfase_major"/>
</dbReference>
<dbReference type="Gene3D" id="3.40.640.10">
    <property type="entry name" value="Type I PLP-dependent aspartate aminotransferase-like (Major domain)"/>
    <property type="match status" value="1"/>
</dbReference>